<dbReference type="OrthoDB" id="100008at2157"/>
<reference evidence="2 3" key="1">
    <citation type="submission" date="2016-04" db="EMBL/GenBank/DDBJ databases">
        <title>Complete genome sequence of Thermococcus pacificus type strain P4.</title>
        <authorList>
            <person name="Oger P.M."/>
        </authorList>
    </citation>
    <scope>NUCLEOTIDE SEQUENCE [LARGE SCALE GENOMIC DNA]</scope>
    <source>
        <strain evidence="2 3">P-4</strain>
    </source>
</reference>
<dbReference type="KEGG" id="tpaf:A3L08_05630"/>
<feature type="transmembrane region" description="Helical" evidence="1">
    <location>
        <begin position="12"/>
        <end position="40"/>
    </location>
</feature>
<keyword evidence="1" id="KW-0472">Membrane</keyword>
<dbReference type="Proteomes" id="UP000197418">
    <property type="component" value="Chromosome"/>
</dbReference>
<sequence>MAENEDGLRVALYISTIITGLIGIITVVPLVAELYLFHVLKRVDAKITDEGVLASFSAINVLLAVAVHSNDPNVDPLLPTIITALTFLFLAIKLESGAGNEVCGDHPG</sequence>
<proteinExistence type="predicted"/>
<keyword evidence="3" id="KW-1185">Reference proteome</keyword>
<keyword evidence="1" id="KW-1133">Transmembrane helix</keyword>
<dbReference type="AlphaFoldDB" id="A0A218P7R9"/>
<name>A0A218P7R9_9EURY</name>
<organism evidence="2 3">
    <name type="scientific">Thermococcus pacificus</name>
    <dbReference type="NCBI Taxonomy" id="71998"/>
    <lineage>
        <taxon>Archaea</taxon>
        <taxon>Methanobacteriati</taxon>
        <taxon>Methanobacteriota</taxon>
        <taxon>Thermococci</taxon>
        <taxon>Thermococcales</taxon>
        <taxon>Thermococcaceae</taxon>
        <taxon>Thermococcus</taxon>
    </lineage>
</organism>
<keyword evidence="1" id="KW-0812">Transmembrane</keyword>
<evidence type="ECO:0000256" key="1">
    <source>
        <dbReference type="SAM" id="Phobius"/>
    </source>
</evidence>
<evidence type="ECO:0000313" key="3">
    <source>
        <dbReference type="Proteomes" id="UP000197418"/>
    </source>
</evidence>
<gene>
    <name evidence="2" type="ORF">A3L08_05630</name>
</gene>
<protein>
    <submittedName>
        <fullName evidence="2">Uncharacterized protein</fullName>
    </submittedName>
</protein>
<evidence type="ECO:0000313" key="2">
    <source>
        <dbReference type="EMBL" id="ASJ06836.1"/>
    </source>
</evidence>
<dbReference type="EMBL" id="CP015102">
    <property type="protein sequence ID" value="ASJ06836.1"/>
    <property type="molecule type" value="Genomic_DNA"/>
</dbReference>
<accession>A0A218P7R9</accession>